<feature type="compositionally biased region" description="Low complexity" evidence="1">
    <location>
        <begin position="301"/>
        <end position="318"/>
    </location>
</feature>
<evidence type="ECO:0000256" key="1">
    <source>
        <dbReference type="SAM" id="MobiDB-lite"/>
    </source>
</evidence>
<proteinExistence type="predicted"/>
<accession>A0ABT3J9D3</accession>
<evidence type="ECO:0008006" key="4">
    <source>
        <dbReference type="Google" id="ProtNLM"/>
    </source>
</evidence>
<sequence>MNESLSIAEGRNPERVRQALSSCRSFADLSRLGVLFHGTCEAIEGEIRGGAYDGVFWTARTPSVAQAYIPRAGVRTTISATDGYRRDDAIRPSRGENPVTLWALERAGVTLDDLDVSWDGLRAWSWRIPPGWPTLGDLDDHIRALGYEPDATGMFDVSLRYRDGGSRIMPADWRLPGQLLILLPEGLEIRHPEWSEEALGYSAHNRVGDFCRFADEGYAAFRMSDLLQSEANGNVGHEAIGLLPAGIGRVSWLAIPAFRNDGEDLSVFRRPETPELVAFMRSINPEYRAADGEPAAPFPADPFDAEAPAASPDTDPAP</sequence>
<organism evidence="2 3">
    <name type="scientific">Defluviimonas salinarum</name>
    <dbReference type="NCBI Taxonomy" id="2992147"/>
    <lineage>
        <taxon>Bacteria</taxon>
        <taxon>Pseudomonadati</taxon>
        <taxon>Pseudomonadota</taxon>
        <taxon>Alphaproteobacteria</taxon>
        <taxon>Rhodobacterales</taxon>
        <taxon>Paracoccaceae</taxon>
        <taxon>Albidovulum</taxon>
    </lineage>
</organism>
<protein>
    <recommendedName>
        <fullName evidence="4">RES domain-containing protein</fullName>
    </recommendedName>
</protein>
<dbReference type="RefSeq" id="WP_264773556.1">
    <property type="nucleotide sequence ID" value="NZ_JAPDOG010000038.1"/>
</dbReference>
<comment type="caution">
    <text evidence="2">The sequence shown here is derived from an EMBL/GenBank/DDBJ whole genome shotgun (WGS) entry which is preliminary data.</text>
</comment>
<keyword evidence="3" id="KW-1185">Reference proteome</keyword>
<dbReference type="EMBL" id="JAPDOG010000038">
    <property type="protein sequence ID" value="MCW3784307.1"/>
    <property type="molecule type" value="Genomic_DNA"/>
</dbReference>
<dbReference type="Proteomes" id="UP001207582">
    <property type="component" value="Unassembled WGS sequence"/>
</dbReference>
<evidence type="ECO:0000313" key="3">
    <source>
        <dbReference type="Proteomes" id="UP001207582"/>
    </source>
</evidence>
<reference evidence="2 3" key="1">
    <citation type="submission" date="2022-10" db="EMBL/GenBank/DDBJ databases">
        <title>Defluviimonas sp. CAU 1641 isolated from mud.</title>
        <authorList>
            <person name="Kim W."/>
        </authorList>
    </citation>
    <scope>NUCLEOTIDE SEQUENCE [LARGE SCALE GENOMIC DNA]</scope>
    <source>
        <strain evidence="2 3">CAU 1641</strain>
    </source>
</reference>
<name>A0ABT3J9D3_9RHOB</name>
<evidence type="ECO:0000313" key="2">
    <source>
        <dbReference type="EMBL" id="MCW3784307.1"/>
    </source>
</evidence>
<feature type="region of interest" description="Disordered" evidence="1">
    <location>
        <begin position="290"/>
        <end position="318"/>
    </location>
</feature>
<gene>
    <name evidence="2" type="ORF">OM960_22525</name>
</gene>